<keyword evidence="1" id="KW-0732">Signal</keyword>
<protein>
    <submittedName>
        <fullName evidence="3">Cyanovirin-N</fullName>
    </submittedName>
</protein>
<dbReference type="Pfam" id="PF08881">
    <property type="entry name" value="CVNH"/>
    <property type="match status" value="1"/>
</dbReference>
<dbReference type="SMART" id="SM01111">
    <property type="entry name" value="CVNH"/>
    <property type="match status" value="1"/>
</dbReference>
<dbReference type="EMBL" id="JAGMWT010000009">
    <property type="protein sequence ID" value="KAH7122424.1"/>
    <property type="molecule type" value="Genomic_DNA"/>
</dbReference>
<evidence type="ECO:0000313" key="4">
    <source>
        <dbReference type="Proteomes" id="UP000700596"/>
    </source>
</evidence>
<dbReference type="Proteomes" id="UP000700596">
    <property type="component" value="Unassembled WGS sequence"/>
</dbReference>
<feature type="domain" description="Cyanovirin-N" evidence="2">
    <location>
        <begin position="29"/>
        <end position="129"/>
    </location>
</feature>
<accession>A0A9P9DN30</accession>
<dbReference type="InterPro" id="IPR036673">
    <property type="entry name" value="Cyanovirin-N_sf"/>
</dbReference>
<dbReference type="Gene3D" id="2.30.60.10">
    <property type="entry name" value="Cyanovirin-N"/>
    <property type="match status" value="1"/>
</dbReference>
<reference evidence="3" key="1">
    <citation type="journal article" date="2021" name="Nat. Commun.">
        <title>Genetic determinants of endophytism in the Arabidopsis root mycobiome.</title>
        <authorList>
            <person name="Mesny F."/>
            <person name="Miyauchi S."/>
            <person name="Thiergart T."/>
            <person name="Pickel B."/>
            <person name="Atanasova L."/>
            <person name="Karlsson M."/>
            <person name="Huettel B."/>
            <person name="Barry K.W."/>
            <person name="Haridas S."/>
            <person name="Chen C."/>
            <person name="Bauer D."/>
            <person name="Andreopoulos W."/>
            <person name="Pangilinan J."/>
            <person name="LaButti K."/>
            <person name="Riley R."/>
            <person name="Lipzen A."/>
            <person name="Clum A."/>
            <person name="Drula E."/>
            <person name="Henrissat B."/>
            <person name="Kohler A."/>
            <person name="Grigoriev I.V."/>
            <person name="Martin F.M."/>
            <person name="Hacquard S."/>
        </authorList>
    </citation>
    <scope>NUCLEOTIDE SEQUENCE</scope>
    <source>
        <strain evidence="3">MPI-CAGE-CH-0243</strain>
    </source>
</reference>
<feature type="signal peptide" evidence="1">
    <location>
        <begin position="1"/>
        <end position="21"/>
    </location>
</feature>
<gene>
    <name evidence="3" type="ORF">B0J11DRAFT_615851</name>
</gene>
<evidence type="ECO:0000259" key="2">
    <source>
        <dbReference type="SMART" id="SM01111"/>
    </source>
</evidence>
<keyword evidence="4" id="KW-1185">Reference proteome</keyword>
<name>A0A9P9DN30_9PLEO</name>
<evidence type="ECO:0000256" key="1">
    <source>
        <dbReference type="SAM" id="SignalP"/>
    </source>
</evidence>
<proteinExistence type="predicted"/>
<organism evidence="3 4">
    <name type="scientific">Dendryphion nanum</name>
    <dbReference type="NCBI Taxonomy" id="256645"/>
    <lineage>
        <taxon>Eukaryota</taxon>
        <taxon>Fungi</taxon>
        <taxon>Dikarya</taxon>
        <taxon>Ascomycota</taxon>
        <taxon>Pezizomycotina</taxon>
        <taxon>Dothideomycetes</taxon>
        <taxon>Pleosporomycetidae</taxon>
        <taxon>Pleosporales</taxon>
        <taxon>Torulaceae</taxon>
        <taxon>Dendryphion</taxon>
    </lineage>
</organism>
<comment type="caution">
    <text evidence="3">The sequence shown here is derived from an EMBL/GenBank/DDBJ whole genome shotgun (WGS) entry which is preliminary data.</text>
</comment>
<evidence type="ECO:0000313" key="3">
    <source>
        <dbReference type="EMBL" id="KAH7122424.1"/>
    </source>
</evidence>
<dbReference type="AlphaFoldDB" id="A0A9P9DN30"/>
<feature type="chain" id="PRO_5040252954" evidence="1">
    <location>
        <begin position="22"/>
        <end position="271"/>
    </location>
</feature>
<dbReference type="SUPFAM" id="SSF51322">
    <property type="entry name" value="Cyanovirin-N"/>
    <property type="match status" value="1"/>
</dbReference>
<dbReference type="InterPro" id="IPR011058">
    <property type="entry name" value="Cyanovirin-N"/>
</dbReference>
<dbReference type="OrthoDB" id="4672515at2759"/>
<sequence length="271" mass="29634">MTIKNFLITIASLHAIAAVHAAPTVASGTITTDCVNVRLQGLWLVADCWTGQDKTTRIQSTVFLPPKITNREGNLEWKVQGAYPRYCTECKLIEISKLNCKCRPSGGPSKVSTIDLSDHIRNYNGHLRSDLAGPVTIPSNSSTVKIPENIRWGLSVGGTSCYSPDPEACKSFPDPPVTDLTCPANDYTYSTDGAPTCSSKVVPIHGPIYEQFRSLRVNGNERAWDFVVYDNPDCKGPDVGRVDNSEWGKCKVFPKSMLGVNVIPLWNADTT</sequence>